<proteinExistence type="predicted"/>
<comment type="caution">
    <text evidence="1">The sequence shown here is derived from an EMBL/GenBank/DDBJ whole genome shotgun (WGS) entry which is preliminary data.</text>
</comment>
<dbReference type="SUPFAM" id="SSF81593">
    <property type="entry name" value="Nucleotidyltransferase substrate binding subunit/domain"/>
    <property type="match status" value="1"/>
</dbReference>
<dbReference type="Gene3D" id="1.20.120.330">
    <property type="entry name" value="Nucleotidyltransferases domain 2"/>
    <property type="match status" value="1"/>
</dbReference>
<keyword evidence="1" id="KW-0808">Transferase</keyword>
<dbReference type="InterPro" id="IPR010235">
    <property type="entry name" value="HepT"/>
</dbReference>
<dbReference type="AlphaFoldDB" id="A0A2S4JHM3"/>
<reference evidence="2" key="1">
    <citation type="submission" date="2015-12" db="EMBL/GenBank/DDBJ databases">
        <authorList>
            <person name="Lodha T.D."/>
            <person name="Chintalapati S."/>
            <person name="Chintalapati V.R."/>
            <person name="Sravanthi T."/>
        </authorList>
    </citation>
    <scope>NUCLEOTIDE SEQUENCE [LARGE SCALE GENOMIC DNA]</scope>
    <source>
        <strain evidence="2">JC133</strain>
    </source>
</reference>
<dbReference type="EMBL" id="LPWH01000112">
    <property type="protein sequence ID" value="POQ99042.1"/>
    <property type="molecule type" value="Genomic_DNA"/>
</dbReference>
<evidence type="ECO:0000313" key="1">
    <source>
        <dbReference type="EMBL" id="POQ99042.1"/>
    </source>
</evidence>
<accession>A0A2S4JHM3</accession>
<keyword evidence="2" id="KW-1185">Reference proteome</keyword>
<sequence>MSQDLRWRQRLNSFTLSLAALDEVLERREGRPLDRVEIQALIKSFELSYETGWNLLKDWLEFQGITGISGSRDAIRKAFGLGLIRDGDTWMEMLRTRNRTAHAYNEAVAREVEEYIALRFHQTLHSLLKEMQRRESLENEAQ</sequence>
<evidence type="ECO:0000313" key="2">
    <source>
        <dbReference type="Proteomes" id="UP000237350"/>
    </source>
</evidence>
<protein>
    <submittedName>
        <fullName evidence="1">Nucleotidyltransferase</fullName>
    </submittedName>
</protein>
<gene>
    <name evidence="1" type="ORF">AU468_11420</name>
</gene>
<dbReference type="GO" id="GO:0016740">
    <property type="term" value="F:transferase activity"/>
    <property type="evidence" value="ECO:0007669"/>
    <property type="project" value="UniProtKB-KW"/>
</dbReference>
<organism evidence="1 2">
    <name type="scientific">Alkalispirochaeta sphaeroplastigenens</name>
    <dbReference type="NCBI Taxonomy" id="1187066"/>
    <lineage>
        <taxon>Bacteria</taxon>
        <taxon>Pseudomonadati</taxon>
        <taxon>Spirochaetota</taxon>
        <taxon>Spirochaetia</taxon>
        <taxon>Spirochaetales</taxon>
        <taxon>Spirochaetaceae</taxon>
        <taxon>Alkalispirochaeta</taxon>
    </lineage>
</organism>
<dbReference type="Pfam" id="PF08780">
    <property type="entry name" value="NTase_sub_bind"/>
    <property type="match status" value="1"/>
</dbReference>
<dbReference type="Proteomes" id="UP000237350">
    <property type="component" value="Unassembled WGS sequence"/>
</dbReference>
<dbReference type="NCBIfam" id="TIGR01987">
    <property type="entry name" value="HI0074"/>
    <property type="match status" value="1"/>
</dbReference>
<name>A0A2S4JHM3_9SPIO</name>